<dbReference type="AlphaFoldDB" id="A0A423WAN7"/>
<gene>
    <name evidence="1" type="ORF">VMCG_07299</name>
</gene>
<accession>A0A423WAN7</accession>
<comment type="caution">
    <text evidence="1">The sequence shown here is derived from an EMBL/GenBank/DDBJ whole genome shotgun (WGS) entry which is preliminary data.</text>
</comment>
<reference evidence="1 2" key="1">
    <citation type="submission" date="2015-09" db="EMBL/GenBank/DDBJ databases">
        <title>Host preference determinants of Valsa canker pathogens revealed by comparative genomics.</title>
        <authorList>
            <person name="Yin Z."/>
            <person name="Huang L."/>
        </authorList>
    </citation>
    <scope>NUCLEOTIDE SEQUENCE [LARGE SCALE GENOMIC DNA]</scope>
    <source>
        <strain evidence="1 2">03-1</strain>
    </source>
</reference>
<proteinExistence type="predicted"/>
<dbReference type="Proteomes" id="UP000283895">
    <property type="component" value="Unassembled WGS sequence"/>
</dbReference>
<dbReference type="EMBL" id="LKEA01000021">
    <property type="protein sequence ID" value="ROW00415.1"/>
    <property type="molecule type" value="Genomic_DNA"/>
</dbReference>
<evidence type="ECO:0000313" key="1">
    <source>
        <dbReference type="EMBL" id="ROW00415.1"/>
    </source>
</evidence>
<name>A0A423WAN7_9PEZI</name>
<sequence length="122" mass="13662">MSIVESQYGPARLPRDFGVRMSSEEEDVLEAESSSLSPSLPMNFMWKEPVLAWARVATIVPSVPHPRDEIDDDAVDDSAASVVWVVWNMDSFPAQGRFGNLFQGTVSRLDTRSHQLTIPEDR</sequence>
<organism evidence="1 2">
    <name type="scientific">Cytospora schulzeri</name>
    <dbReference type="NCBI Taxonomy" id="448051"/>
    <lineage>
        <taxon>Eukaryota</taxon>
        <taxon>Fungi</taxon>
        <taxon>Dikarya</taxon>
        <taxon>Ascomycota</taxon>
        <taxon>Pezizomycotina</taxon>
        <taxon>Sordariomycetes</taxon>
        <taxon>Sordariomycetidae</taxon>
        <taxon>Diaporthales</taxon>
        <taxon>Cytosporaceae</taxon>
        <taxon>Cytospora</taxon>
    </lineage>
</organism>
<protein>
    <submittedName>
        <fullName evidence="1">Uncharacterized protein</fullName>
    </submittedName>
</protein>
<evidence type="ECO:0000313" key="2">
    <source>
        <dbReference type="Proteomes" id="UP000283895"/>
    </source>
</evidence>
<keyword evidence="2" id="KW-1185">Reference proteome</keyword>